<keyword evidence="2" id="KW-1185">Reference proteome</keyword>
<accession>A0A1L8TCK4</accession>
<protein>
    <submittedName>
        <fullName evidence="1">Uncharacterized protein</fullName>
    </submittedName>
</protein>
<dbReference type="Gene3D" id="1.10.220.80">
    <property type="entry name" value="BH2638-like"/>
    <property type="match status" value="1"/>
</dbReference>
<sequence length="91" mass="10707">MANYSYPIDEDWTHEELAKVITFLNLVEEANEASVDKEKFMVGYKEFKTVIKSIGEEKRLGREFEQISGYSLYRTVQQAKATETKRFKMEN</sequence>
<dbReference type="STRING" id="249189.RV04_GL001146"/>
<comment type="caution">
    <text evidence="1">The sequence shown here is derived from an EMBL/GenBank/DDBJ whole genome shotgun (WGS) entry which is preliminary data.</text>
</comment>
<dbReference type="Proteomes" id="UP000182077">
    <property type="component" value="Unassembled WGS sequence"/>
</dbReference>
<dbReference type="SUPFAM" id="SSF158504">
    <property type="entry name" value="BH2638-like"/>
    <property type="match status" value="1"/>
</dbReference>
<dbReference type="OrthoDB" id="1649074at2"/>
<proteinExistence type="predicted"/>
<dbReference type="EMBL" id="JXKQ01000020">
    <property type="protein sequence ID" value="OJG41987.1"/>
    <property type="molecule type" value="Genomic_DNA"/>
</dbReference>
<dbReference type="InterPro" id="IPR007920">
    <property type="entry name" value="UPF0223"/>
</dbReference>
<dbReference type="InterPro" id="IPR023324">
    <property type="entry name" value="BH2638-like_sf"/>
</dbReference>
<gene>
    <name evidence="1" type="ORF">RV04_GL001146</name>
</gene>
<organism evidence="1 2">
    <name type="scientific">Enterococcus hermanniensis</name>
    <dbReference type="NCBI Taxonomy" id="249189"/>
    <lineage>
        <taxon>Bacteria</taxon>
        <taxon>Bacillati</taxon>
        <taxon>Bacillota</taxon>
        <taxon>Bacilli</taxon>
        <taxon>Lactobacillales</taxon>
        <taxon>Enterococcaceae</taxon>
        <taxon>Enterococcus</taxon>
    </lineage>
</organism>
<dbReference type="PIRSF" id="PIRSF037260">
    <property type="entry name" value="UPF0223"/>
    <property type="match status" value="1"/>
</dbReference>
<reference evidence="1 2" key="1">
    <citation type="submission" date="2014-12" db="EMBL/GenBank/DDBJ databases">
        <title>Draft genome sequences of 29 type strains of Enterococci.</title>
        <authorList>
            <person name="Zhong Z."/>
            <person name="Sun Z."/>
            <person name="Liu W."/>
            <person name="Zhang W."/>
            <person name="Zhang H."/>
        </authorList>
    </citation>
    <scope>NUCLEOTIDE SEQUENCE [LARGE SCALE GENOMIC DNA]</scope>
    <source>
        <strain evidence="1 2">DSM 17122</strain>
    </source>
</reference>
<name>A0A1L8TCK4_9ENTE</name>
<evidence type="ECO:0000313" key="2">
    <source>
        <dbReference type="Proteomes" id="UP000182077"/>
    </source>
</evidence>
<dbReference type="NCBIfam" id="NF003353">
    <property type="entry name" value="PRK04387.1"/>
    <property type="match status" value="1"/>
</dbReference>
<evidence type="ECO:0000313" key="1">
    <source>
        <dbReference type="EMBL" id="OJG41987.1"/>
    </source>
</evidence>
<dbReference type="Pfam" id="PF05256">
    <property type="entry name" value="UPF0223"/>
    <property type="match status" value="1"/>
</dbReference>
<dbReference type="AlphaFoldDB" id="A0A1L8TCK4"/>
<dbReference type="RefSeq" id="WP_071858768.1">
    <property type="nucleotide sequence ID" value="NZ_JBHSHK010000006.1"/>
</dbReference>